<accession>A0ABM8GHQ8</accession>
<gene>
    <name evidence="2" type="ORF">GCM10025867_01590</name>
</gene>
<evidence type="ECO:0000313" key="2">
    <source>
        <dbReference type="EMBL" id="BDZ47918.1"/>
    </source>
</evidence>
<dbReference type="EMBL" id="AP027732">
    <property type="protein sequence ID" value="BDZ47918.1"/>
    <property type="molecule type" value="Genomic_DNA"/>
</dbReference>
<proteinExistence type="predicted"/>
<organism evidence="2 3">
    <name type="scientific">Frondihabitans sucicola</name>
    <dbReference type="NCBI Taxonomy" id="1268041"/>
    <lineage>
        <taxon>Bacteria</taxon>
        <taxon>Bacillati</taxon>
        <taxon>Actinomycetota</taxon>
        <taxon>Actinomycetes</taxon>
        <taxon>Micrococcales</taxon>
        <taxon>Microbacteriaceae</taxon>
        <taxon>Frondihabitans</taxon>
    </lineage>
</organism>
<feature type="region of interest" description="Disordered" evidence="1">
    <location>
        <begin position="115"/>
        <end position="136"/>
    </location>
</feature>
<name>A0ABM8GHQ8_9MICO</name>
<evidence type="ECO:0000313" key="3">
    <source>
        <dbReference type="Proteomes" id="UP001321486"/>
    </source>
</evidence>
<protein>
    <submittedName>
        <fullName evidence="2">Uncharacterized protein</fullName>
    </submittedName>
</protein>
<dbReference type="Proteomes" id="UP001321486">
    <property type="component" value="Chromosome"/>
</dbReference>
<sequence length="161" mass="16839">MKRAEHAHSGAIRGDEHGRRFVGKCCDAASGVQSAGLCGVSRDERVGADAGIGASLTPAEITRLIHMRGADETDSSVAMGDEMVDGGAGAPVEVCSETVSAGFFSRRVEFDPRQGNRIERSAVEGSSPGSTKTPSYCRAANSRKWPVIVVGSYVVVVVVRS</sequence>
<keyword evidence="3" id="KW-1185">Reference proteome</keyword>
<evidence type="ECO:0000256" key="1">
    <source>
        <dbReference type="SAM" id="MobiDB-lite"/>
    </source>
</evidence>
<reference evidence="3" key="1">
    <citation type="journal article" date="2019" name="Int. J. Syst. Evol. Microbiol.">
        <title>The Global Catalogue of Microorganisms (GCM) 10K type strain sequencing project: providing services to taxonomists for standard genome sequencing and annotation.</title>
        <authorList>
            <consortium name="The Broad Institute Genomics Platform"/>
            <consortium name="The Broad Institute Genome Sequencing Center for Infectious Disease"/>
            <person name="Wu L."/>
            <person name="Ma J."/>
        </authorList>
    </citation>
    <scope>NUCLEOTIDE SEQUENCE [LARGE SCALE GENOMIC DNA]</scope>
    <source>
        <strain evidence="3">NBRC 108728</strain>
    </source>
</reference>